<name>A0ABU1VB46_9BURK</name>
<evidence type="ECO:0000259" key="2">
    <source>
        <dbReference type="SMART" id="SM00912"/>
    </source>
</evidence>
<organism evidence="3 4">
    <name type="scientific">Hydrogenophaga laconesensis</name>
    <dbReference type="NCBI Taxonomy" id="1805971"/>
    <lineage>
        <taxon>Bacteria</taxon>
        <taxon>Pseudomonadati</taxon>
        <taxon>Pseudomonadota</taxon>
        <taxon>Betaproteobacteria</taxon>
        <taxon>Burkholderiales</taxon>
        <taxon>Comamonadaceae</taxon>
        <taxon>Hydrogenophaga</taxon>
    </lineage>
</organism>
<comment type="caution">
    <text evidence="3">The sequence shown here is derived from an EMBL/GenBank/DDBJ whole genome shotgun (WGS) entry which is preliminary data.</text>
</comment>
<proteinExistence type="predicted"/>
<dbReference type="SUPFAM" id="SSF51126">
    <property type="entry name" value="Pectin lyase-like"/>
    <property type="match status" value="1"/>
</dbReference>
<dbReference type="Pfam" id="PF13018">
    <property type="entry name" value="ESPR"/>
    <property type="match status" value="1"/>
</dbReference>
<feature type="non-terminal residue" evidence="3">
    <location>
        <position position="495"/>
    </location>
</feature>
<reference evidence="3 4" key="1">
    <citation type="submission" date="2023-07" db="EMBL/GenBank/DDBJ databases">
        <title>Sorghum-associated microbial communities from plants grown in Nebraska, USA.</title>
        <authorList>
            <person name="Schachtman D."/>
        </authorList>
    </citation>
    <scope>NUCLEOTIDE SEQUENCE [LARGE SCALE GENOMIC DNA]</scope>
    <source>
        <strain evidence="3 4">BE240</strain>
    </source>
</reference>
<evidence type="ECO:0000256" key="1">
    <source>
        <dbReference type="SAM" id="Phobius"/>
    </source>
</evidence>
<dbReference type="InterPro" id="IPR008638">
    <property type="entry name" value="FhaB/CdiA-like_TPS"/>
</dbReference>
<dbReference type="SMART" id="SM00912">
    <property type="entry name" value="Haemagg_act"/>
    <property type="match status" value="1"/>
</dbReference>
<evidence type="ECO:0000313" key="4">
    <source>
        <dbReference type="Proteomes" id="UP001265550"/>
    </source>
</evidence>
<dbReference type="InterPro" id="IPR012334">
    <property type="entry name" value="Pectin_lyas_fold"/>
</dbReference>
<feature type="domain" description="Filamentous haemagglutinin FhaB/tRNA nuclease CdiA-like TPS" evidence="2">
    <location>
        <begin position="107"/>
        <end position="228"/>
    </location>
</feature>
<sequence>MNKNRHRIIFNAARGQRMVVAENASSAGGSASGETSTADSVLAPLAPLGDLDICKPSRLRNVALHPLTLSIALAFTLGLVFYTTAHAQIVADPSAPGNQRPTILQAGNGATVVNIQTPSAAGVSRNVYGRFDVDASGAILNNSRTNVQTQIGGWISGNPWVGAPARVILNEVNSSNPSYLNGPLEVAGQRAEVIVANPSGIRVNGGTFLNASGVSVAEQSGLKAGDGGFQVNVNGNTELIGGAIASNQRAVDEGKNRFGTGGELSTTDIRNEARYSASSTSVGVGTGSVGQNLAMNGLGAGVGRDSGNASSTTTAGISGIAGDKAIRSTDAETGIQRIFDKETVQKEIAAQTLITETFSREAPKAVASYAGAQQRALTQQLRDETDPVKQEALQVEIDKWKEGGVYRVALHTAAGALGGGLGGAAGAAVSGASANLMNAWQDNIEQSLIAAGMSDTAAKSMAQGVTRVQCHVRLDEGDDPGVVACNTPVTQRGAG</sequence>
<keyword evidence="4" id="KW-1185">Reference proteome</keyword>
<dbReference type="InterPro" id="IPR024973">
    <property type="entry name" value="ESPR"/>
</dbReference>
<dbReference type="Proteomes" id="UP001265550">
    <property type="component" value="Unassembled WGS sequence"/>
</dbReference>
<dbReference type="Pfam" id="PF05860">
    <property type="entry name" value="TPS"/>
    <property type="match status" value="1"/>
</dbReference>
<keyword evidence="1" id="KW-0472">Membrane</keyword>
<gene>
    <name evidence="3" type="ORF">J2X09_002363</name>
</gene>
<dbReference type="RefSeq" id="WP_204733901.1">
    <property type="nucleotide sequence ID" value="NZ_JAVDWE010000006.1"/>
</dbReference>
<dbReference type="Gene3D" id="2.160.20.10">
    <property type="entry name" value="Single-stranded right-handed beta-helix, Pectin lyase-like"/>
    <property type="match status" value="1"/>
</dbReference>
<dbReference type="NCBIfam" id="TIGR01901">
    <property type="entry name" value="adhes_NPXG"/>
    <property type="match status" value="1"/>
</dbReference>
<keyword evidence="1" id="KW-1133">Transmembrane helix</keyword>
<dbReference type="EMBL" id="JAVDWE010000006">
    <property type="protein sequence ID" value="MDR7094620.1"/>
    <property type="molecule type" value="Genomic_DNA"/>
</dbReference>
<feature type="transmembrane region" description="Helical" evidence="1">
    <location>
        <begin position="62"/>
        <end position="82"/>
    </location>
</feature>
<accession>A0ABU1VB46</accession>
<keyword evidence="1" id="KW-0812">Transmembrane</keyword>
<protein>
    <submittedName>
        <fullName evidence="3">Filamentous hemagglutinin family protein</fullName>
    </submittedName>
</protein>
<dbReference type="InterPro" id="IPR011050">
    <property type="entry name" value="Pectin_lyase_fold/virulence"/>
</dbReference>
<evidence type="ECO:0000313" key="3">
    <source>
        <dbReference type="EMBL" id="MDR7094620.1"/>
    </source>
</evidence>